<evidence type="ECO:0000313" key="2">
    <source>
        <dbReference type="Proteomes" id="UP000578449"/>
    </source>
</evidence>
<proteinExistence type="predicted"/>
<comment type="caution">
    <text evidence="1">The sequence shown here is derived from an EMBL/GenBank/DDBJ whole genome shotgun (WGS) entry which is preliminary data.</text>
</comment>
<evidence type="ECO:0000313" key="1">
    <source>
        <dbReference type="EMBL" id="MBB5130952.1"/>
    </source>
</evidence>
<accession>A0A840NUM8</accession>
<gene>
    <name evidence="1" type="ORF">HNP84_000640</name>
</gene>
<dbReference type="EMBL" id="JACHGN010000001">
    <property type="protein sequence ID" value="MBB5130952.1"/>
    <property type="molecule type" value="Genomic_DNA"/>
</dbReference>
<dbReference type="RefSeq" id="WP_185047882.1">
    <property type="nucleotide sequence ID" value="NZ_BAABIX010000013.1"/>
</dbReference>
<reference evidence="1 2" key="1">
    <citation type="submission" date="2020-08" db="EMBL/GenBank/DDBJ databases">
        <title>Genomic Encyclopedia of Type Strains, Phase IV (KMG-IV): sequencing the most valuable type-strain genomes for metagenomic binning, comparative biology and taxonomic classification.</title>
        <authorList>
            <person name="Goeker M."/>
        </authorList>
    </citation>
    <scope>NUCLEOTIDE SEQUENCE [LARGE SCALE GENOMIC DNA]</scope>
    <source>
        <strain evidence="1 2">DSM 45615</strain>
    </source>
</reference>
<dbReference type="AlphaFoldDB" id="A0A840NUM8"/>
<dbReference type="Proteomes" id="UP000578449">
    <property type="component" value="Unassembled WGS sequence"/>
</dbReference>
<protein>
    <submittedName>
        <fullName evidence="1">Uncharacterized protein</fullName>
    </submittedName>
</protein>
<organism evidence="1 2">
    <name type="scientific">Thermocatellispora tengchongensis</name>
    <dbReference type="NCBI Taxonomy" id="1073253"/>
    <lineage>
        <taxon>Bacteria</taxon>
        <taxon>Bacillati</taxon>
        <taxon>Actinomycetota</taxon>
        <taxon>Actinomycetes</taxon>
        <taxon>Streptosporangiales</taxon>
        <taxon>Streptosporangiaceae</taxon>
        <taxon>Thermocatellispora</taxon>
    </lineage>
</organism>
<sequence>MTKMKTTCCPRCRTALDEGPVVYRCATCRRAVYAADLDRDYVPAHAARTRALAAV</sequence>
<keyword evidence="2" id="KW-1185">Reference proteome</keyword>
<name>A0A840NUM8_9ACTN</name>